<feature type="transmembrane region" description="Helical" evidence="6">
    <location>
        <begin position="60"/>
        <end position="83"/>
    </location>
</feature>
<keyword evidence="8" id="KW-1185">Reference proteome</keyword>
<name>A0A5J5G0B1_9BACL</name>
<dbReference type="GO" id="GO:0016020">
    <property type="term" value="C:membrane"/>
    <property type="evidence" value="ECO:0007669"/>
    <property type="project" value="UniProtKB-SubCell"/>
</dbReference>
<keyword evidence="5 6" id="KW-0472">Membrane</keyword>
<evidence type="ECO:0000256" key="1">
    <source>
        <dbReference type="ARBA" id="ARBA00004141"/>
    </source>
</evidence>
<feature type="transmembrane region" description="Helical" evidence="6">
    <location>
        <begin position="287"/>
        <end position="307"/>
    </location>
</feature>
<evidence type="ECO:0000313" key="7">
    <source>
        <dbReference type="EMBL" id="KAA8999726.1"/>
    </source>
</evidence>
<comment type="similarity">
    <text evidence="2">Belongs to the autoinducer-2 exporter (AI-2E) (TC 2.A.86) family.</text>
</comment>
<feature type="transmembrane region" description="Helical" evidence="6">
    <location>
        <begin position="253"/>
        <end position="280"/>
    </location>
</feature>
<feature type="transmembrane region" description="Helical" evidence="6">
    <location>
        <begin position="12"/>
        <end position="30"/>
    </location>
</feature>
<accession>A0A5J5G0B1</accession>
<dbReference type="PANTHER" id="PTHR21716">
    <property type="entry name" value="TRANSMEMBRANE PROTEIN"/>
    <property type="match status" value="1"/>
</dbReference>
<dbReference type="OrthoDB" id="9774361at2"/>
<dbReference type="RefSeq" id="WP_150459158.1">
    <property type="nucleotide sequence ID" value="NZ_VYKK01000022.1"/>
</dbReference>
<keyword evidence="3 6" id="KW-0812">Transmembrane</keyword>
<proteinExistence type="inferred from homology"/>
<dbReference type="InterPro" id="IPR014227">
    <property type="entry name" value="YtvI-like"/>
</dbReference>
<dbReference type="Pfam" id="PF01594">
    <property type="entry name" value="AI-2E_transport"/>
    <property type="match status" value="1"/>
</dbReference>
<feature type="transmembrane region" description="Helical" evidence="6">
    <location>
        <begin position="164"/>
        <end position="189"/>
    </location>
</feature>
<dbReference type="InterPro" id="IPR002549">
    <property type="entry name" value="AI-2E-like"/>
</dbReference>
<feature type="transmembrane region" description="Helical" evidence="6">
    <location>
        <begin position="322"/>
        <end position="352"/>
    </location>
</feature>
<dbReference type="PANTHER" id="PTHR21716:SF68">
    <property type="entry name" value="TRANSPORT PROTEIN YTVI-RELATED"/>
    <property type="match status" value="1"/>
</dbReference>
<evidence type="ECO:0000256" key="2">
    <source>
        <dbReference type="ARBA" id="ARBA00009773"/>
    </source>
</evidence>
<protein>
    <submittedName>
        <fullName evidence="7">Sporulation integral membrane protein YtvI</fullName>
    </submittedName>
</protein>
<feature type="transmembrane region" description="Helical" evidence="6">
    <location>
        <begin position="222"/>
        <end position="247"/>
    </location>
</feature>
<dbReference type="GO" id="GO:0055085">
    <property type="term" value="P:transmembrane transport"/>
    <property type="evidence" value="ECO:0007669"/>
    <property type="project" value="TreeGrafter"/>
</dbReference>
<gene>
    <name evidence="7" type="primary">ytvI</name>
    <name evidence="7" type="ORF">F4V43_15475</name>
</gene>
<sequence length="371" mass="39982">MESLTVKRLLRALWVLLGGSALLAALYLLMPLVYPLLLAWLLAFLIHPLVLRLKVWRLPGWLAVCLALILYIGSAGLVITALITKLVKELIVLAQTLSLHTEEWRRLLLSWSESRSIRNIISQIEAFYQSNPGYHATIDSNISRTTGTLGALATRVVGGFFNAILQLISSLPSFGTVLGVVVLAAFFLATGWERHNRMLAGIIPATWRDTAEGIWAELRKSLLGYFTAQLILLSITATLVILGLALLGVDSAFAIGLMISVVDLLPYLGVGAVLIPWALLSYMSGQTGLAAGLAALFAVVLITRQLLEPKVLGSSIGVDPLAMLIVMFAGLQLFGAVGLLFGPVALVVLGALHRAGVFRSLRSYIATGRPR</sequence>
<evidence type="ECO:0000256" key="6">
    <source>
        <dbReference type="SAM" id="Phobius"/>
    </source>
</evidence>
<evidence type="ECO:0000256" key="5">
    <source>
        <dbReference type="ARBA" id="ARBA00023136"/>
    </source>
</evidence>
<dbReference type="AlphaFoldDB" id="A0A5J5G0B1"/>
<feature type="transmembrane region" description="Helical" evidence="6">
    <location>
        <begin position="36"/>
        <end position="53"/>
    </location>
</feature>
<comment type="subcellular location">
    <subcellularLocation>
        <location evidence="1">Membrane</location>
        <topology evidence="1">Multi-pass membrane protein</topology>
    </subcellularLocation>
</comment>
<organism evidence="7 8">
    <name type="scientific">Paenibacillus spiritus</name>
    <dbReference type="NCBI Taxonomy" id="2496557"/>
    <lineage>
        <taxon>Bacteria</taxon>
        <taxon>Bacillati</taxon>
        <taxon>Bacillota</taxon>
        <taxon>Bacilli</taxon>
        <taxon>Bacillales</taxon>
        <taxon>Paenibacillaceae</taxon>
        <taxon>Paenibacillus</taxon>
    </lineage>
</organism>
<evidence type="ECO:0000313" key="8">
    <source>
        <dbReference type="Proteomes" id="UP000367750"/>
    </source>
</evidence>
<dbReference type="Proteomes" id="UP000367750">
    <property type="component" value="Unassembled WGS sequence"/>
</dbReference>
<dbReference type="EMBL" id="VYKK01000022">
    <property type="protein sequence ID" value="KAA8999726.1"/>
    <property type="molecule type" value="Genomic_DNA"/>
</dbReference>
<comment type="caution">
    <text evidence="7">The sequence shown here is derived from an EMBL/GenBank/DDBJ whole genome shotgun (WGS) entry which is preliminary data.</text>
</comment>
<keyword evidence="4 6" id="KW-1133">Transmembrane helix</keyword>
<evidence type="ECO:0000256" key="3">
    <source>
        <dbReference type="ARBA" id="ARBA00022692"/>
    </source>
</evidence>
<dbReference type="NCBIfam" id="TIGR02872">
    <property type="entry name" value="spore_ytvI"/>
    <property type="match status" value="1"/>
</dbReference>
<evidence type="ECO:0000256" key="4">
    <source>
        <dbReference type="ARBA" id="ARBA00022989"/>
    </source>
</evidence>
<reference evidence="7 8" key="1">
    <citation type="submission" date="2019-09" db="EMBL/GenBank/DDBJ databases">
        <title>Bacillus ochoae sp. nov., Paenibacillus whitsoniae sp. nov., Paenibacillus spiritus sp. nov. Isolated from the Mars Exploration Rover during spacecraft assembly.</title>
        <authorList>
            <person name="Seuylemezian A."/>
            <person name="Vaishampayan P."/>
        </authorList>
    </citation>
    <scope>NUCLEOTIDE SEQUENCE [LARGE SCALE GENOMIC DNA]</scope>
    <source>
        <strain evidence="7 8">MER_111</strain>
    </source>
</reference>